<dbReference type="InterPro" id="IPR035906">
    <property type="entry name" value="MetI-like_sf"/>
</dbReference>
<name>A0A7L7KW88_9MOLU</name>
<keyword evidence="3" id="KW-1003">Cell membrane</keyword>
<keyword evidence="2 7" id="KW-0813">Transport</keyword>
<proteinExistence type="inferred from homology"/>
<dbReference type="InterPro" id="IPR000515">
    <property type="entry name" value="MetI-like"/>
</dbReference>
<feature type="transmembrane region" description="Helical" evidence="7">
    <location>
        <begin position="158"/>
        <end position="179"/>
    </location>
</feature>
<sequence>MAQRKAHTGYLFVLPWIIGFVGLVLYPFGQIVFMSFNNVFLNQGEYEYAWVNFDNYRRILFEDIDFVIEVQNFVVRVLLYTPVIITLAIIIAMLLNQSIKGKGFFRMIFFLPIIILNGELLQNMSDYGGMDIEISFFVLDIITTIVPRSMVSIFIEMFAYIVEILWYTGVPILIFLAMLQKIDRSLYEAASIDGANAWSIFWKITLPIIRPAITVSIIFIVVFLANFDGNPINGIILSSNRDGSRREGYASAMALIYSFVQIVVITVLYFIARQKPQKGRA</sequence>
<keyword evidence="4 7" id="KW-0812">Transmembrane</keyword>
<evidence type="ECO:0000256" key="5">
    <source>
        <dbReference type="ARBA" id="ARBA00022989"/>
    </source>
</evidence>
<dbReference type="Gene3D" id="1.10.3720.10">
    <property type="entry name" value="MetI-like"/>
    <property type="match status" value="1"/>
</dbReference>
<feature type="transmembrane region" description="Helical" evidence="7">
    <location>
        <begin position="12"/>
        <end position="33"/>
    </location>
</feature>
<evidence type="ECO:0000256" key="4">
    <source>
        <dbReference type="ARBA" id="ARBA00022692"/>
    </source>
</evidence>
<dbReference type="SUPFAM" id="SSF161098">
    <property type="entry name" value="MetI-like"/>
    <property type="match status" value="1"/>
</dbReference>
<dbReference type="GO" id="GO:0055085">
    <property type="term" value="P:transmembrane transport"/>
    <property type="evidence" value="ECO:0007669"/>
    <property type="project" value="InterPro"/>
</dbReference>
<comment type="similarity">
    <text evidence="7">Belongs to the binding-protein-dependent transport system permease family.</text>
</comment>
<feature type="domain" description="ABC transmembrane type-1" evidence="8">
    <location>
        <begin position="70"/>
        <end position="272"/>
    </location>
</feature>
<evidence type="ECO:0000256" key="6">
    <source>
        <dbReference type="ARBA" id="ARBA00023136"/>
    </source>
</evidence>
<comment type="subcellular location">
    <subcellularLocation>
        <location evidence="1 7">Cell membrane</location>
        <topology evidence="1 7">Multi-pass membrane protein</topology>
    </subcellularLocation>
</comment>
<feature type="transmembrane region" description="Helical" evidence="7">
    <location>
        <begin position="77"/>
        <end position="96"/>
    </location>
</feature>
<feature type="transmembrane region" description="Helical" evidence="7">
    <location>
        <begin position="103"/>
        <end position="121"/>
    </location>
</feature>
<dbReference type="PROSITE" id="PS50928">
    <property type="entry name" value="ABC_TM1"/>
    <property type="match status" value="1"/>
</dbReference>
<feature type="transmembrane region" description="Helical" evidence="7">
    <location>
        <begin position="248"/>
        <end position="272"/>
    </location>
</feature>
<organism evidence="9 10">
    <name type="scientific">Candidatus Xianfuyuplasma coldseepsis</name>
    <dbReference type="NCBI Taxonomy" id="2782163"/>
    <lineage>
        <taxon>Bacteria</taxon>
        <taxon>Bacillati</taxon>
        <taxon>Mycoplasmatota</taxon>
        <taxon>Mollicutes</taxon>
        <taxon>Candidatus Izemoplasmatales</taxon>
        <taxon>Candidatus Izemoplasmataceae</taxon>
        <taxon>Candidatus Xianfuyuplasma</taxon>
    </lineage>
</organism>
<evidence type="ECO:0000313" key="10">
    <source>
        <dbReference type="Proteomes" id="UP000514720"/>
    </source>
</evidence>
<dbReference type="GO" id="GO:0005886">
    <property type="term" value="C:plasma membrane"/>
    <property type="evidence" value="ECO:0007669"/>
    <property type="project" value="UniProtKB-SubCell"/>
</dbReference>
<reference evidence="9 10" key="1">
    <citation type="submission" date="2020-02" db="EMBL/GenBank/DDBJ databases">
        <authorList>
            <person name="Zheng R.K."/>
            <person name="Sun C.M."/>
        </authorList>
    </citation>
    <scope>NUCLEOTIDE SEQUENCE [LARGE SCALE GENOMIC DNA]</scope>
    <source>
        <strain evidence="10">zrk13</strain>
    </source>
</reference>
<gene>
    <name evidence="9" type="ORF">G4Z02_00170</name>
</gene>
<accession>A0A7L7KW88</accession>
<keyword evidence="6 7" id="KW-0472">Membrane</keyword>
<evidence type="ECO:0000256" key="7">
    <source>
        <dbReference type="RuleBase" id="RU363032"/>
    </source>
</evidence>
<dbReference type="Proteomes" id="UP000514720">
    <property type="component" value="Chromosome"/>
</dbReference>
<dbReference type="Pfam" id="PF00528">
    <property type="entry name" value="BPD_transp_1"/>
    <property type="match status" value="1"/>
</dbReference>
<protein>
    <submittedName>
        <fullName evidence="9">Sugar ABC transporter permease</fullName>
    </submittedName>
</protein>
<keyword evidence="5 7" id="KW-1133">Transmembrane helix</keyword>
<dbReference type="PANTHER" id="PTHR43227">
    <property type="entry name" value="BLL4140 PROTEIN"/>
    <property type="match status" value="1"/>
</dbReference>
<dbReference type="AlphaFoldDB" id="A0A7L7KW88"/>
<dbReference type="KEGG" id="xcl:G4Z02_00170"/>
<feature type="transmembrane region" description="Helical" evidence="7">
    <location>
        <begin position="208"/>
        <end position="227"/>
    </location>
</feature>
<evidence type="ECO:0000256" key="3">
    <source>
        <dbReference type="ARBA" id="ARBA00022475"/>
    </source>
</evidence>
<evidence type="ECO:0000256" key="2">
    <source>
        <dbReference type="ARBA" id="ARBA00022448"/>
    </source>
</evidence>
<dbReference type="EMBL" id="CP048914">
    <property type="protein sequence ID" value="QMS85988.1"/>
    <property type="molecule type" value="Genomic_DNA"/>
</dbReference>
<evidence type="ECO:0000313" key="9">
    <source>
        <dbReference type="EMBL" id="QMS85988.1"/>
    </source>
</evidence>
<dbReference type="CDD" id="cd06261">
    <property type="entry name" value="TM_PBP2"/>
    <property type="match status" value="1"/>
</dbReference>
<dbReference type="InterPro" id="IPR050809">
    <property type="entry name" value="UgpAE/MalFG_permease"/>
</dbReference>
<evidence type="ECO:0000256" key="1">
    <source>
        <dbReference type="ARBA" id="ARBA00004651"/>
    </source>
</evidence>
<keyword evidence="10" id="KW-1185">Reference proteome</keyword>
<dbReference type="PANTHER" id="PTHR43227:SF3">
    <property type="entry name" value="BINDING-PROTEIN-DEPENDENT TRANSPORT SYSTEMS INNER MEMBRANE COMPONENT"/>
    <property type="match status" value="1"/>
</dbReference>
<evidence type="ECO:0000259" key="8">
    <source>
        <dbReference type="PROSITE" id="PS50928"/>
    </source>
</evidence>